<dbReference type="RefSeq" id="WP_227181335.1">
    <property type="nucleotide sequence ID" value="NZ_JAJBZT010000007.1"/>
</dbReference>
<dbReference type="PANTHER" id="PTHR47151:SF2">
    <property type="entry name" value="AMINO ACID BINDING PROTEIN"/>
    <property type="match status" value="1"/>
</dbReference>
<dbReference type="Pfam" id="PF13458">
    <property type="entry name" value="Peripla_BP_6"/>
    <property type="match status" value="1"/>
</dbReference>
<dbReference type="Gene3D" id="3.40.50.2300">
    <property type="match status" value="2"/>
</dbReference>
<proteinExistence type="inferred from homology"/>
<keyword evidence="2 3" id="KW-0732">Signal</keyword>
<dbReference type="EMBL" id="JAJBZT010000007">
    <property type="protein sequence ID" value="MCB6184525.1"/>
    <property type="molecule type" value="Genomic_DNA"/>
</dbReference>
<protein>
    <submittedName>
        <fullName evidence="5">Branched-chain amino acid ABC transporter substrate-binding protein</fullName>
    </submittedName>
</protein>
<comment type="similarity">
    <text evidence="1">Belongs to the leucine-binding protein family.</text>
</comment>
<dbReference type="SUPFAM" id="SSF53822">
    <property type="entry name" value="Periplasmic binding protein-like I"/>
    <property type="match status" value="1"/>
</dbReference>
<feature type="signal peptide" evidence="3">
    <location>
        <begin position="1"/>
        <end position="25"/>
    </location>
</feature>
<dbReference type="InterPro" id="IPR028082">
    <property type="entry name" value="Peripla_BP_I"/>
</dbReference>
<name>A0ABS8D8L8_9NEIS</name>
<evidence type="ECO:0000313" key="5">
    <source>
        <dbReference type="EMBL" id="MCB6184525.1"/>
    </source>
</evidence>
<evidence type="ECO:0000256" key="1">
    <source>
        <dbReference type="ARBA" id="ARBA00010062"/>
    </source>
</evidence>
<keyword evidence="6" id="KW-1185">Reference proteome</keyword>
<feature type="domain" description="Leucine-binding protein" evidence="4">
    <location>
        <begin position="27"/>
        <end position="369"/>
    </location>
</feature>
<evidence type="ECO:0000259" key="4">
    <source>
        <dbReference type="Pfam" id="PF13458"/>
    </source>
</evidence>
<accession>A0ABS8D8L8</accession>
<sequence>MKKQLTVTKLTFALAMAGLTMTAGADTIKIGFSAVMSGAFGHYGKDMENAAKIAIEEANAQKIKIGGSVANFVLVSEDDQGDPRTGVAVAQRLVDAGVVGIVGHFNSGTSIPASKIYAAAGLPQISPASSNPQLTAQGFKSTFRIINTDAQMGAYAGSYAVKDLKAKRIAVIDDRTAFGQGMADEFSKAAKAAGGNIVSREFTTDKSTDFMSVLTAIKSAKADLIFFGGLDAQAGPMAKQMKQLGVNAVLMGGGGFTTDNFINLAGKDSAEGTMSWEYGLPVEKMPKGKQLEDKMKKKFGTDILAYSPFTYDATWALINAMTKANSADPKVYLPALAKIDFPGVSGRIAFTNTGDMKYAAASLYKVKAGKWETLQIQQGSK</sequence>
<reference evidence="5" key="1">
    <citation type="submission" date="2021-10" db="EMBL/GenBank/DDBJ databases">
        <title>The complete genome sequence of Leeia sp. TBRC 13508.</title>
        <authorList>
            <person name="Charoenyingcharoen P."/>
            <person name="Yukphan P."/>
        </authorList>
    </citation>
    <scope>NUCLEOTIDE SEQUENCE</scope>
    <source>
        <strain evidence="5">TBRC 13508</strain>
    </source>
</reference>
<evidence type="ECO:0000313" key="6">
    <source>
        <dbReference type="Proteomes" id="UP001165395"/>
    </source>
</evidence>
<dbReference type="Proteomes" id="UP001165395">
    <property type="component" value="Unassembled WGS sequence"/>
</dbReference>
<gene>
    <name evidence="5" type="ORF">LIN78_13330</name>
</gene>
<dbReference type="CDD" id="cd06342">
    <property type="entry name" value="PBP1_ABC_LIVBP-like"/>
    <property type="match status" value="1"/>
</dbReference>
<evidence type="ECO:0000256" key="2">
    <source>
        <dbReference type="ARBA" id="ARBA00022729"/>
    </source>
</evidence>
<evidence type="ECO:0000256" key="3">
    <source>
        <dbReference type="SAM" id="SignalP"/>
    </source>
</evidence>
<dbReference type="PANTHER" id="PTHR47151">
    <property type="entry name" value="LEU/ILE/VAL-BINDING ABC TRANSPORTER SUBUNIT"/>
    <property type="match status" value="1"/>
</dbReference>
<comment type="caution">
    <text evidence="5">The sequence shown here is derived from an EMBL/GenBank/DDBJ whole genome shotgun (WGS) entry which is preliminary data.</text>
</comment>
<feature type="chain" id="PRO_5045367337" evidence="3">
    <location>
        <begin position="26"/>
        <end position="381"/>
    </location>
</feature>
<dbReference type="InterPro" id="IPR028081">
    <property type="entry name" value="Leu-bd"/>
</dbReference>
<organism evidence="5 6">
    <name type="scientific">Leeia speluncae</name>
    <dbReference type="NCBI Taxonomy" id="2884804"/>
    <lineage>
        <taxon>Bacteria</taxon>
        <taxon>Pseudomonadati</taxon>
        <taxon>Pseudomonadota</taxon>
        <taxon>Betaproteobacteria</taxon>
        <taxon>Neisseriales</taxon>
        <taxon>Leeiaceae</taxon>
        <taxon>Leeia</taxon>
    </lineage>
</organism>